<organism evidence="3 4">
    <name type="scientific">Elysia marginata</name>
    <dbReference type="NCBI Taxonomy" id="1093978"/>
    <lineage>
        <taxon>Eukaryota</taxon>
        <taxon>Metazoa</taxon>
        <taxon>Spiralia</taxon>
        <taxon>Lophotrochozoa</taxon>
        <taxon>Mollusca</taxon>
        <taxon>Gastropoda</taxon>
        <taxon>Heterobranchia</taxon>
        <taxon>Euthyneura</taxon>
        <taxon>Panpulmonata</taxon>
        <taxon>Sacoglossa</taxon>
        <taxon>Placobranchoidea</taxon>
        <taxon>Plakobranchidae</taxon>
        <taxon>Elysia</taxon>
    </lineage>
</organism>
<evidence type="ECO:0000256" key="1">
    <source>
        <dbReference type="SAM" id="Phobius"/>
    </source>
</evidence>
<reference evidence="3 4" key="1">
    <citation type="journal article" date="2021" name="Elife">
        <title>Chloroplast acquisition without the gene transfer in kleptoplastic sea slugs, Plakobranchus ocellatus.</title>
        <authorList>
            <person name="Maeda T."/>
            <person name="Takahashi S."/>
            <person name="Yoshida T."/>
            <person name="Shimamura S."/>
            <person name="Takaki Y."/>
            <person name="Nagai Y."/>
            <person name="Toyoda A."/>
            <person name="Suzuki Y."/>
            <person name="Arimoto A."/>
            <person name="Ishii H."/>
            <person name="Satoh N."/>
            <person name="Nishiyama T."/>
            <person name="Hasebe M."/>
            <person name="Maruyama T."/>
            <person name="Minagawa J."/>
            <person name="Obokata J."/>
            <person name="Shigenobu S."/>
        </authorList>
    </citation>
    <scope>NUCLEOTIDE SEQUENCE [LARGE SCALE GENOMIC DNA]</scope>
</reference>
<gene>
    <name evidence="3" type="ORF">ElyMa_002517700</name>
</gene>
<name>A0AAV4GUN9_9GAST</name>
<dbReference type="PANTHER" id="PTHR21301:SF10">
    <property type="entry name" value="REVERSE TRANSCRIPTASE DOMAIN-CONTAINING PROTEIN"/>
    <property type="match status" value="1"/>
</dbReference>
<dbReference type="EMBL" id="BMAT01005156">
    <property type="protein sequence ID" value="GFR88440.1"/>
    <property type="molecule type" value="Genomic_DNA"/>
</dbReference>
<evidence type="ECO:0000313" key="4">
    <source>
        <dbReference type="Proteomes" id="UP000762676"/>
    </source>
</evidence>
<keyword evidence="1" id="KW-0812">Transmembrane</keyword>
<protein>
    <recommendedName>
        <fullName evidence="2">Reverse transcriptase domain-containing protein</fullName>
    </recommendedName>
</protein>
<dbReference type="PANTHER" id="PTHR21301">
    <property type="entry name" value="REVERSE TRANSCRIPTASE"/>
    <property type="match status" value="1"/>
</dbReference>
<evidence type="ECO:0000259" key="2">
    <source>
        <dbReference type="PROSITE" id="PS50878"/>
    </source>
</evidence>
<feature type="transmembrane region" description="Helical" evidence="1">
    <location>
        <begin position="128"/>
        <end position="144"/>
    </location>
</feature>
<sequence>MNTTECSTECTKELSNTLYYKKLDSDPTVTYNNTIKRALQEGIDKREFDMKIGHALLQPHPTPAQDDIDFLRKVYQINNRGPLPPDTLLCTMDVSGLYTNIPHEEGLTACWTALEADRERGAESSSSFLCRLIHLILSLYFFTFSDNTYLQVHGTAMSTCMAPTYANIFMGAIETGLLYAFPDKPLVWLRYIDDIFLIWTHGRAKLEAFIAHANTFTPPLNSQAV</sequence>
<comment type="caution">
    <text evidence="3">The sequence shown here is derived from an EMBL/GenBank/DDBJ whole genome shotgun (WGS) entry which is preliminary data.</text>
</comment>
<dbReference type="AlphaFoldDB" id="A0AAV4GUN9"/>
<feature type="transmembrane region" description="Helical" evidence="1">
    <location>
        <begin position="164"/>
        <end position="181"/>
    </location>
</feature>
<dbReference type="InterPro" id="IPR000477">
    <property type="entry name" value="RT_dom"/>
</dbReference>
<feature type="domain" description="Reverse transcriptase" evidence="2">
    <location>
        <begin position="1"/>
        <end position="225"/>
    </location>
</feature>
<evidence type="ECO:0000313" key="3">
    <source>
        <dbReference type="EMBL" id="GFR88440.1"/>
    </source>
</evidence>
<keyword evidence="1" id="KW-1133">Transmembrane helix</keyword>
<dbReference type="PROSITE" id="PS50878">
    <property type="entry name" value="RT_POL"/>
    <property type="match status" value="1"/>
</dbReference>
<accession>A0AAV4GUN9</accession>
<keyword evidence="4" id="KW-1185">Reference proteome</keyword>
<proteinExistence type="predicted"/>
<keyword evidence="1" id="KW-0472">Membrane</keyword>
<dbReference type="Proteomes" id="UP000762676">
    <property type="component" value="Unassembled WGS sequence"/>
</dbReference>